<dbReference type="Gene3D" id="1.10.10.10">
    <property type="entry name" value="Winged helix-like DNA-binding domain superfamily/Winged helix DNA-binding domain"/>
    <property type="match status" value="1"/>
</dbReference>
<evidence type="ECO:0000313" key="11">
    <source>
        <dbReference type="Proteomes" id="UP001652660"/>
    </source>
</evidence>
<evidence type="ECO:0000256" key="2">
    <source>
        <dbReference type="ARBA" id="ARBA00022614"/>
    </source>
</evidence>
<dbReference type="InterPro" id="IPR044974">
    <property type="entry name" value="Disease_R_plants"/>
</dbReference>
<sequence>MSEAAVSFVLENLKQIAVCNAHLIADVRENFEKLFDQLKILKGFVKDYTEMNSNTEALKALRRELKSVVGETEDVIDEYIVHASTQKARGKVDYGSKLRDLGKEIEQVSRRVKLTLESQIVPRLEAAQIQDVANGRAKKKQAPIVEEDNVIGFDDATKAVMELLKAGSEDLEVISIVGMHGLGKTTLAKKVLHDPKIEYDFFARAFIYVSQQFERTEVFLNILGSIGQLTEEAKNMPEEKLAEHVREQLKTRMYLIVMDDVWKIEDWDKLKVAFPNNKKRSRVLITTRNTSVAIYANPAVEPYHLDFLTFDASRELLRRKVFGENKCPEEVEQYELHIVKKCDGLPLSIVVIAGILIKHRQIVRWWSRVADSVNDYISRDEKHIRDVIILSYNHLPYHLKPCFLYLGVFREDFEIPAWKLLRLWIAEGFVPQQRDLNLEDIAEEYLEELVDRNLVMVGQRRSNGQIKTCRVHDTLRDFCKEEGKEENIFHEIKKDDREILSSKSPTLDDCRRLCINANVMDYMSKKPSDAPVRSFLTSAKEETALDAKYVSLIPRAFKLLRVLEAKSLRFAVFPPDLCQLVLLKYISMSCKLDILPPAMSTLWSLQTLIVDTTARTLQIKSDIWKMPQLRHLHTNTSTSLPCPTTPRCETLVNANLQTLSSISPQSCTKELFERTPKLKKLAICGKLAVLFQANGRSNLFESLCALDFLENLKLLNEYVSSPLKRLPQETNFPRKLTKLTLSKTLLPWNQMSTLGKLANLEVLKLKINAFKGDRWRTESGGFQSLRFLHIGSTGLSSWDVAAADHLPVLKSLVLKHCPDLRRLPPSLGHISTLQLIDLSCTNPSVASSAKDIENLKLKQAQQKGSKSNRFMLLVYPPDHLLLPPHKPLLPVLLLQVSKVLGISSSPILFS</sequence>
<organism evidence="11 12">
    <name type="scientific">Coffea arabica</name>
    <name type="common">Arabian coffee</name>
    <dbReference type="NCBI Taxonomy" id="13443"/>
    <lineage>
        <taxon>Eukaryota</taxon>
        <taxon>Viridiplantae</taxon>
        <taxon>Streptophyta</taxon>
        <taxon>Embryophyta</taxon>
        <taxon>Tracheophyta</taxon>
        <taxon>Spermatophyta</taxon>
        <taxon>Magnoliopsida</taxon>
        <taxon>eudicotyledons</taxon>
        <taxon>Gunneridae</taxon>
        <taxon>Pentapetalae</taxon>
        <taxon>asterids</taxon>
        <taxon>lamiids</taxon>
        <taxon>Gentianales</taxon>
        <taxon>Rubiaceae</taxon>
        <taxon>Ixoroideae</taxon>
        <taxon>Gardenieae complex</taxon>
        <taxon>Bertiereae - Coffeeae clade</taxon>
        <taxon>Coffeeae</taxon>
        <taxon>Coffea</taxon>
    </lineage>
</organism>
<evidence type="ECO:0000259" key="7">
    <source>
        <dbReference type="Pfam" id="PF00931"/>
    </source>
</evidence>
<reference evidence="12" key="2">
    <citation type="submission" date="2025-08" db="UniProtKB">
        <authorList>
            <consortium name="RefSeq"/>
        </authorList>
    </citation>
    <scope>IDENTIFICATION</scope>
    <source>
        <tissue evidence="12">Leaves</tissue>
    </source>
</reference>
<dbReference type="InterPro" id="IPR038005">
    <property type="entry name" value="RX-like_CC"/>
</dbReference>
<dbReference type="PRINTS" id="PR00364">
    <property type="entry name" value="DISEASERSIST"/>
</dbReference>
<dbReference type="GO" id="GO:0051607">
    <property type="term" value="P:defense response to virus"/>
    <property type="evidence" value="ECO:0007669"/>
    <property type="project" value="UniProtKB-ARBA"/>
</dbReference>
<dbReference type="Pfam" id="PF23598">
    <property type="entry name" value="LRR_14"/>
    <property type="match status" value="1"/>
</dbReference>
<keyword evidence="2" id="KW-0433">Leucine-rich repeat</keyword>
<dbReference type="InterPro" id="IPR036388">
    <property type="entry name" value="WH-like_DNA-bd_sf"/>
</dbReference>
<proteinExistence type="inferred from homology"/>
<gene>
    <name evidence="12" type="primary">LOC113718873</name>
</gene>
<dbReference type="Gene3D" id="3.40.50.300">
    <property type="entry name" value="P-loop containing nucleotide triphosphate hydrolases"/>
    <property type="match status" value="1"/>
</dbReference>
<feature type="domain" description="Disease resistance N-terminal" evidence="8">
    <location>
        <begin position="5"/>
        <end position="90"/>
    </location>
</feature>
<dbReference type="GO" id="GO:0005524">
    <property type="term" value="F:ATP binding"/>
    <property type="evidence" value="ECO:0007669"/>
    <property type="project" value="UniProtKB-KW"/>
</dbReference>
<dbReference type="PANTHER" id="PTHR23155">
    <property type="entry name" value="DISEASE RESISTANCE PROTEIN RP"/>
    <property type="match status" value="1"/>
</dbReference>
<dbReference type="InterPro" id="IPR027417">
    <property type="entry name" value="P-loop_NTPase"/>
</dbReference>
<feature type="domain" description="NB-ARC" evidence="7">
    <location>
        <begin position="157"/>
        <end position="325"/>
    </location>
</feature>
<keyword evidence="4" id="KW-0547">Nucleotide-binding</keyword>
<evidence type="ECO:0000256" key="6">
    <source>
        <dbReference type="ARBA" id="ARBA00022840"/>
    </source>
</evidence>
<dbReference type="Proteomes" id="UP001652660">
    <property type="component" value="Chromosome 11e"/>
</dbReference>
<dbReference type="Gene3D" id="1.20.5.4130">
    <property type="match status" value="1"/>
</dbReference>
<comment type="similarity">
    <text evidence="1">Belongs to the disease resistance NB-LRR family.</text>
</comment>
<keyword evidence="11" id="KW-1185">Reference proteome</keyword>
<dbReference type="InterPro" id="IPR042197">
    <property type="entry name" value="Apaf_helical"/>
</dbReference>
<evidence type="ECO:0000256" key="1">
    <source>
        <dbReference type="ARBA" id="ARBA00008894"/>
    </source>
</evidence>
<keyword evidence="6" id="KW-0067">ATP-binding</keyword>
<evidence type="ECO:0000256" key="3">
    <source>
        <dbReference type="ARBA" id="ARBA00022737"/>
    </source>
</evidence>
<dbReference type="InterPro" id="IPR032675">
    <property type="entry name" value="LRR_dom_sf"/>
</dbReference>
<dbReference type="InterPro" id="IPR058922">
    <property type="entry name" value="WHD_DRP"/>
</dbReference>
<protein>
    <submittedName>
        <fullName evidence="12">Late blight resistance protein homolog R1A-10 isoform X1</fullName>
    </submittedName>
</protein>
<evidence type="ECO:0000313" key="12">
    <source>
        <dbReference type="RefSeq" id="XP_027099599.2"/>
    </source>
</evidence>
<dbReference type="GO" id="GO:0043531">
    <property type="term" value="F:ADP binding"/>
    <property type="evidence" value="ECO:0007669"/>
    <property type="project" value="InterPro"/>
</dbReference>
<keyword evidence="5" id="KW-0611">Plant defense</keyword>
<dbReference type="GO" id="GO:0098542">
    <property type="term" value="P:defense response to other organism"/>
    <property type="evidence" value="ECO:0007669"/>
    <property type="project" value="TreeGrafter"/>
</dbReference>
<dbReference type="Pfam" id="PF23559">
    <property type="entry name" value="WHD_DRP"/>
    <property type="match status" value="1"/>
</dbReference>
<dbReference type="AlphaFoldDB" id="A0A6P6V9E3"/>
<dbReference type="Gene3D" id="3.80.10.10">
    <property type="entry name" value="Ribonuclease Inhibitor"/>
    <property type="match status" value="1"/>
</dbReference>
<dbReference type="Pfam" id="PF00931">
    <property type="entry name" value="NB-ARC"/>
    <property type="match status" value="1"/>
</dbReference>
<feature type="domain" description="Disease resistance protein winged helix" evidence="9">
    <location>
        <begin position="408"/>
        <end position="478"/>
    </location>
</feature>
<dbReference type="GeneID" id="113718873"/>
<evidence type="ECO:0000256" key="4">
    <source>
        <dbReference type="ARBA" id="ARBA00022741"/>
    </source>
</evidence>
<reference evidence="11" key="1">
    <citation type="journal article" date="2025" name="Foods">
        <title>Unveiling the Microbial Signatures of Arabica Coffee Cherries: Insights into Ripeness Specific Diversity, Functional Traits, and Implications for Quality and Safety.</title>
        <authorList>
            <consortium name="RefSeq"/>
            <person name="Tenea G.N."/>
            <person name="Cifuentes V."/>
            <person name="Reyes P."/>
            <person name="Cevallos-Vallejos M."/>
        </authorList>
    </citation>
    <scope>NUCLEOTIDE SEQUENCE [LARGE SCALE GENOMIC DNA]</scope>
</reference>
<dbReference type="OrthoDB" id="646178at2759"/>
<accession>A0A6P6V9E3</accession>
<dbReference type="InterPro" id="IPR002182">
    <property type="entry name" value="NB-ARC"/>
</dbReference>
<dbReference type="Pfam" id="PF18052">
    <property type="entry name" value="Rx_N"/>
    <property type="match status" value="1"/>
</dbReference>
<dbReference type="InterPro" id="IPR041118">
    <property type="entry name" value="Rx_N"/>
</dbReference>
<dbReference type="CDD" id="cd14798">
    <property type="entry name" value="RX-CC_like"/>
    <property type="match status" value="1"/>
</dbReference>
<dbReference type="SUPFAM" id="SSF52058">
    <property type="entry name" value="L domain-like"/>
    <property type="match status" value="1"/>
</dbReference>
<dbReference type="Gene3D" id="1.10.8.430">
    <property type="entry name" value="Helical domain of apoptotic protease-activating factors"/>
    <property type="match status" value="1"/>
</dbReference>
<feature type="domain" description="Disease resistance R13L4/SHOC-2-like LRR" evidence="10">
    <location>
        <begin position="555"/>
        <end position="838"/>
    </location>
</feature>
<evidence type="ECO:0000259" key="8">
    <source>
        <dbReference type="Pfam" id="PF18052"/>
    </source>
</evidence>
<evidence type="ECO:0000256" key="5">
    <source>
        <dbReference type="ARBA" id="ARBA00022821"/>
    </source>
</evidence>
<keyword evidence="3" id="KW-0677">Repeat</keyword>
<dbReference type="InterPro" id="IPR055414">
    <property type="entry name" value="LRR_R13L4/SHOC2-like"/>
</dbReference>
<dbReference type="PANTHER" id="PTHR23155:SF1193">
    <property type="entry name" value="DISEASE RESISTANCE PROTEIN RPP13-RELATED"/>
    <property type="match status" value="1"/>
</dbReference>
<name>A0A6P6V9E3_COFAR</name>
<dbReference type="RefSeq" id="XP_027099599.2">
    <property type="nucleotide sequence ID" value="XM_027243798.2"/>
</dbReference>
<dbReference type="SUPFAM" id="SSF52540">
    <property type="entry name" value="P-loop containing nucleoside triphosphate hydrolases"/>
    <property type="match status" value="1"/>
</dbReference>
<evidence type="ECO:0000259" key="10">
    <source>
        <dbReference type="Pfam" id="PF23598"/>
    </source>
</evidence>
<evidence type="ECO:0000259" key="9">
    <source>
        <dbReference type="Pfam" id="PF23559"/>
    </source>
</evidence>